<comment type="catalytic activity">
    <reaction evidence="15 17">
        <text>ATP + H2O = ADP + phosphate + H(+)</text>
        <dbReference type="Rhea" id="RHEA:13065"/>
        <dbReference type="ChEBI" id="CHEBI:15377"/>
        <dbReference type="ChEBI" id="CHEBI:15378"/>
        <dbReference type="ChEBI" id="CHEBI:30616"/>
        <dbReference type="ChEBI" id="CHEBI:43474"/>
        <dbReference type="ChEBI" id="CHEBI:456216"/>
    </reaction>
</comment>
<evidence type="ECO:0000256" key="3">
    <source>
        <dbReference type="ARBA" id="ARBA00022723"/>
    </source>
</evidence>
<feature type="binding site" evidence="17">
    <location>
        <position position="217"/>
    </location>
    <ligand>
        <name>[4Fe-4S] cluster</name>
        <dbReference type="ChEBI" id="CHEBI:49883"/>
    </ligand>
</feature>
<dbReference type="GO" id="GO:0051539">
    <property type="term" value="F:4 iron, 4 sulfur cluster binding"/>
    <property type="evidence" value="ECO:0007669"/>
    <property type="project" value="UniProtKB-UniRule"/>
</dbReference>
<dbReference type="InterPro" id="IPR027417">
    <property type="entry name" value="P-loop_NTPase"/>
</dbReference>
<evidence type="ECO:0000313" key="20">
    <source>
        <dbReference type="EMBL" id="KAJ6638998.1"/>
    </source>
</evidence>
<dbReference type="InterPro" id="IPR006554">
    <property type="entry name" value="Helicase-like_DEXD_c2"/>
</dbReference>
<dbReference type="NCBIfam" id="TIGR00604">
    <property type="entry name" value="rad3"/>
    <property type="match status" value="1"/>
</dbReference>
<dbReference type="AlphaFoldDB" id="A0A9Q0S0I8"/>
<comment type="similarity">
    <text evidence="17">Belongs to the helicase family. RAD3/XPD subfamily.</text>
</comment>
<keyword evidence="8 17" id="KW-0067">ATP-binding</keyword>
<dbReference type="SMART" id="SM00487">
    <property type="entry name" value="DEXDc"/>
    <property type="match status" value="1"/>
</dbReference>
<dbReference type="Pfam" id="PF06733">
    <property type="entry name" value="DEAD_2"/>
    <property type="match status" value="1"/>
</dbReference>
<feature type="compositionally biased region" description="Basic and acidic residues" evidence="18">
    <location>
        <begin position="868"/>
        <end position="878"/>
    </location>
</feature>
<keyword evidence="21" id="KW-1185">Reference proteome</keyword>
<keyword evidence="4 17" id="KW-0547">Nucleotide-binding</keyword>
<evidence type="ECO:0000256" key="17">
    <source>
        <dbReference type="HAMAP-Rule" id="MF_03065"/>
    </source>
</evidence>
<dbReference type="PROSITE" id="PS51193">
    <property type="entry name" value="HELICASE_ATP_BIND_2"/>
    <property type="match status" value="1"/>
</dbReference>
<evidence type="ECO:0000256" key="8">
    <source>
        <dbReference type="ARBA" id="ARBA00022840"/>
    </source>
</evidence>
<dbReference type="EMBL" id="WJQU01000003">
    <property type="protein sequence ID" value="KAJ6638998.1"/>
    <property type="molecule type" value="Genomic_DNA"/>
</dbReference>
<reference evidence="20" key="1">
    <citation type="submission" date="2022-07" db="EMBL/GenBank/DDBJ databases">
        <authorList>
            <person name="Trinca V."/>
            <person name="Uliana J.V.C."/>
            <person name="Torres T.T."/>
            <person name="Ward R.J."/>
            <person name="Monesi N."/>
        </authorList>
    </citation>
    <scope>NUCLEOTIDE SEQUENCE</scope>
    <source>
        <strain evidence="20">HSMRA1968</strain>
        <tissue evidence="20">Whole embryos</tissue>
    </source>
</reference>
<dbReference type="EC" id="5.6.2.-" evidence="17"/>
<feature type="region of interest" description="Disordered" evidence="18">
    <location>
        <begin position="855"/>
        <end position="916"/>
    </location>
</feature>
<evidence type="ECO:0000256" key="5">
    <source>
        <dbReference type="ARBA" id="ARBA00022763"/>
    </source>
</evidence>
<dbReference type="CDD" id="cd18788">
    <property type="entry name" value="SF2_C_XPD"/>
    <property type="match status" value="1"/>
</dbReference>
<dbReference type="Gene3D" id="1.20.1160.20">
    <property type="match status" value="1"/>
</dbReference>
<dbReference type="GO" id="GO:0016818">
    <property type="term" value="F:hydrolase activity, acting on acid anhydrides, in phosphorus-containing anhydrides"/>
    <property type="evidence" value="ECO:0007669"/>
    <property type="project" value="InterPro"/>
</dbReference>
<name>A0A9Q0S0I8_9DIPT</name>
<evidence type="ECO:0000256" key="4">
    <source>
        <dbReference type="ARBA" id="ARBA00022741"/>
    </source>
</evidence>
<dbReference type="InterPro" id="IPR030845">
    <property type="entry name" value="RTEL1"/>
</dbReference>
<evidence type="ECO:0000256" key="15">
    <source>
        <dbReference type="ARBA" id="ARBA00049360"/>
    </source>
</evidence>
<dbReference type="GO" id="GO:0005634">
    <property type="term" value="C:nucleus"/>
    <property type="evidence" value="ECO:0007669"/>
    <property type="project" value="UniProtKB-SubCell"/>
</dbReference>
<evidence type="ECO:0000256" key="1">
    <source>
        <dbReference type="ARBA" id="ARBA00004123"/>
    </source>
</evidence>
<dbReference type="Pfam" id="PF23109">
    <property type="entry name" value="ARCH_RTEL1"/>
    <property type="match status" value="1"/>
</dbReference>
<evidence type="ECO:0000256" key="18">
    <source>
        <dbReference type="SAM" id="MobiDB-lite"/>
    </source>
</evidence>
<dbReference type="InterPro" id="IPR045028">
    <property type="entry name" value="DinG/Rad3-like"/>
</dbReference>
<organism evidence="20 21">
    <name type="scientific">Pseudolycoriella hygida</name>
    <dbReference type="NCBI Taxonomy" id="35572"/>
    <lineage>
        <taxon>Eukaryota</taxon>
        <taxon>Metazoa</taxon>
        <taxon>Ecdysozoa</taxon>
        <taxon>Arthropoda</taxon>
        <taxon>Hexapoda</taxon>
        <taxon>Insecta</taxon>
        <taxon>Pterygota</taxon>
        <taxon>Neoptera</taxon>
        <taxon>Endopterygota</taxon>
        <taxon>Diptera</taxon>
        <taxon>Nematocera</taxon>
        <taxon>Sciaroidea</taxon>
        <taxon>Sciaridae</taxon>
        <taxon>Pseudolycoriella</taxon>
    </lineage>
</organism>
<evidence type="ECO:0000256" key="13">
    <source>
        <dbReference type="ARBA" id="ARBA00023235"/>
    </source>
</evidence>
<protein>
    <recommendedName>
        <fullName evidence="16 17">Regulator of telomere elongation helicase 1 homolog</fullName>
        <ecNumber evidence="17">5.6.2.-</ecNumber>
    </recommendedName>
</protein>
<dbReference type="OrthoDB" id="19182at2759"/>
<evidence type="ECO:0000256" key="7">
    <source>
        <dbReference type="ARBA" id="ARBA00022806"/>
    </source>
</evidence>
<dbReference type="FunFam" id="3.40.50.300:FF:000431">
    <property type="entry name" value="Regulator of telomere elongation helicase 1"/>
    <property type="match status" value="1"/>
</dbReference>
<sequence>MPEFNISGTSVSFPYEPYQLQRDYMTKVIECLNNSTNGVLESPTGTGKTLSLLCSTLGWITQKKSEISKEIQSKLSEGHLNQLKDLQTKNLPMLKQLASTYSNFIDDKPPSLGVPKVIYASRTHSQLAQAMQELKKTSYNGMKAAIIGSREQLCIHPDVMKEPSNSTKIHLCKLKLTTRTCSFYHKVESTKDRPEFREATVLDIEDLVVAGRKNKCCPYFMSKEMVENADIIFMPYNYLIDPMARKANKVELHNTIVILDEAHNMEKICEDSVSIQMTSSEIAVCIDDVTHLMKSMSEGLEIETDDKKDFTIDDLAILKEDLLNLEKAVDAIKMPNNQGGVTFEGSYIFTLLDEANITSGNFHAKTALLDSLVGFLSNIADKNAFFRRGAGLQKLLDMLNIVFSGSSDEYKQNVGRCFKVHVDVEQQKSKPTSTVRDGWIQTKASTMMNKTAKIVSFWCFSPNFGMQQLLLRNVRCIILTSGTLAPLKPLISELGIPVSVRLENPHIVTSSQVCVKVISQGPDKEPLLSNYENRDNPKYLTSLGRTILSLCNVIPNGLLVFFTSYFILNKCRDTWQASGIWAQIHRVKAIFVEPQTKEAFVQTMKEYYDKVNDSTCKGAVFLAVCRGKVSEGLDFADMNGRAVIITGLPFPPLKDPRVILKKKYLQDNRNKENEMLSGDDWYFLEATRAVNQAIGRVIRHKNDYGAILLCDQRFNQQRQKSQLSSWIQGHLKAPQHNSFGPLIAEISRFFRNAERTLPVAQLKPLLPCDIDGGYGLQPSSSTSIASQNTVTYRPSVKIKKEEPDEVPSAYSAYSFESKVYEQPIKTEKNITSSSTFFTGLNTQVKTINFNSVSNEPTTPLVTLHKRERTSPARADDSPGRSAPSVKKRKFKIVANDSHTSPDESANTSISKPDIEPSAPESIKELMTLLKSTLSPSSYLTLCKALTEYQHKKSFENLFEVLVTLFQNKCLHYLLKGMKRFLLPSHKEQFDERILNYLS</sequence>
<evidence type="ECO:0000256" key="12">
    <source>
        <dbReference type="ARBA" id="ARBA00023204"/>
    </source>
</evidence>
<proteinExistence type="inferred from homology"/>
<dbReference type="GO" id="GO:0070182">
    <property type="term" value="F:DNA polymerase binding"/>
    <property type="evidence" value="ECO:0007669"/>
    <property type="project" value="TreeGrafter"/>
</dbReference>
<keyword evidence="10 17" id="KW-0411">Iron-sulfur</keyword>
<keyword evidence="3 17" id="KW-0479">Metal-binding</keyword>
<dbReference type="Gene3D" id="3.40.50.300">
    <property type="entry name" value="P-loop containing nucleotide triphosphate hydrolases"/>
    <property type="match status" value="2"/>
</dbReference>
<dbReference type="GO" id="GO:0046872">
    <property type="term" value="F:metal ion binding"/>
    <property type="evidence" value="ECO:0007669"/>
    <property type="project" value="UniProtKB-UniRule"/>
</dbReference>
<keyword evidence="7 17" id="KW-0347">Helicase</keyword>
<evidence type="ECO:0000313" key="21">
    <source>
        <dbReference type="Proteomes" id="UP001151699"/>
    </source>
</evidence>
<dbReference type="GO" id="GO:1904430">
    <property type="term" value="P:negative regulation of t-circle formation"/>
    <property type="evidence" value="ECO:0007669"/>
    <property type="project" value="TreeGrafter"/>
</dbReference>
<dbReference type="Pfam" id="PF23116">
    <property type="entry name" value="HHD_RTEL1"/>
    <property type="match status" value="1"/>
</dbReference>
<dbReference type="InterPro" id="IPR010614">
    <property type="entry name" value="RAD3-like_helicase_DEAD"/>
</dbReference>
<evidence type="ECO:0000256" key="2">
    <source>
        <dbReference type="ARBA" id="ARBA00022485"/>
    </source>
</evidence>
<dbReference type="GO" id="GO:0045910">
    <property type="term" value="P:negative regulation of DNA recombination"/>
    <property type="evidence" value="ECO:0007669"/>
    <property type="project" value="TreeGrafter"/>
</dbReference>
<evidence type="ECO:0000256" key="6">
    <source>
        <dbReference type="ARBA" id="ARBA00022801"/>
    </source>
</evidence>
<dbReference type="GO" id="GO:0006260">
    <property type="term" value="P:DNA replication"/>
    <property type="evidence" value="ECO:0007669"/>
    <property type="project" value="InterPro"/>
</dbReference>
<dbReference type="HAMAP" id="MF_03065">
    <property type="entry name" value="RTEL1"/>
    <property type="match status" value="1"/>
</dbReference>
<dbReference type="InterPro" id="IPR013020">
    <property type="entry name" value="Rad3/Chl1-like"/>
</dbReference>
<feature type="domain" description="Helicase ATP-binding" evidence="19">
    <location>
        <begin position="7"/>
        <end position="322"/>
    </location>
</feature>
<keyword evidence="2 17" id="KW-0004">4Fe-4S</keyword>
<dbReference type="InterPro" id="IPR006555">
    <property type="entry name" value="ATP-dep_Helicase_C"/>
</dbReference>
<keyword evidence="5 17" id="KW-0227">DNA damage</keyword>
<dbReference type="GO" id="GO:0090657">
    <property type="term" value="P:telomeric loop disassembly"/>
    <property type="evidence" value="ECO:0007669"/>
    <property type="project" value="TreeGrafter"/>
</dbReference>
<comment type="function">
    <text evidence="17">A probable ATP-dependent DNA helicase implicated in DNA repair and the maintenance of genomic stability. Acts as an anti-recombinase to counteract toxic recombination and limit crossover during meiosis. Regulates meiotic recombination and crossover homeostasis by physically dissociating strand invasion events and thereby promotes noncrossover repair by meiotic synthesis dependent strand annealing (SDSA) as well as disassembly of D loop recombination intermediates.</text>
</comment>
<feature type="binding site" evidence="17">
    <location>
        <position position="154"/>
    </location>
    <ligand>
        <name>[4Fe-4S] cluster</name>
        <dbReference type="ChEBI" id="CHEBI:49883"/>
    </ligand>
</feature>
<keyword evidence="14 17" id="KW-0539">Nucleus</keyword>
<accession>A0A9Q0S0I8</accession>
<evidence type="ECO:0000259" key="19">
    <source>
        <dbReference type="PROSITE" id="PS51193"/>
    </source>
</evidence>
<feature type="binding site" evidence="17">
    <location>
        <position position="172"/>
    </location>
    <ligand>
        <name>[4Fe-4S] cluster</name>
        <dbReference type="ChEBI" id="CHEBI:49883"/>
    </ligand>
</feature>
<dbReference type="SUPFAM" id="SSF52540">
    <property type="entry name" value="P-loop containing nucleoside triphosphate hydrolases"/>
    <property type="match status" value="2"/>
</dbReference>
<evidence type="ECO:0000256" key="11">
    <source>
        <dbReference type="ARBA" id="ARBA00023125"/>
    </source>
</evidence>
<keyword evidence="12 17" id="KW-0234">DNA repair</keyword>
<feature type="binding site" evidence="17">
    <location>
        <position position="181"/>
    </location>
    <ligand>
        <name>[4Fe-4S] cluster</name>
        <dbReference type="ChEBI" id="CHEBI:49883"/>
    </ligand>
</feature>
<keyword evidence="13 17" id="KW-0413">Isomerase</keyword>
<keyword evidence="11 17" id="KW-0238">DNA-binding</keyword>
<dbReference type="GO" id="GO:0003678">
    <property type="term" value="F:DNA helicase activity"/>
    <property type="evidence" value="ECO:0007669"/>
    <property type="project" value="UniProtKB-UniRule"/>
</dbReference>
<keyword evidence="9 17" id="KW-0408">Iron</keyword>
<dbReference type="GO" id="GO:0010569">
    <property type="term" value="P:regulation of double-strand break repair via homologous recombination"/>
    <property type="evidence" value="ECO:0007669"/>
    <property type="project" value="UniProtKB-UniRule"/>
</dbReference>
<dbReference type="SMART" id="SM00491">
    <property type="entry name" value="HELICc2"/>
    <property type="match status" value="1"/>
</dbReference>
<dbReference type="GO" id="GO:0006281">
    <property type="term" value="P:DNA repair"/>
    <property type="evidence" value="ECO:0007669"/>
    <property type="project" value="UniProtKB-UniRule"/>
</dbReference>
<gene>
    <name evidence="20" type="ORF">Bhyg_11737</name>
</gene>
<keyword evidence="6 17" id="KW-0378">Hydrolase</keyword>
<feature type="compositionally biased region" description="Polar residues" evidence="18">
    <location>
        <begin position="896"/>
        <end position="910"/>
    </location>
</feature>
<evidence type="ECO:0000256" key="14">
    <source>
        <dbReference type="ARBA" id="ARBA00023242"/>
    </source>
</evidence>
<dbReference type="SMART" id="SM00488">
    <property type="entry name" value="DEXDc2"/>
    <property type="match status" value="1"/>
</dbReference>
<dbReference type="Proteomes" id="UP001151699">
    <property type="component" value="Chromosome X"/>
</dbReference>
<dbReference type="InterPro" id="IPR057498">
    <property type="entry name" value="Rtel1_ARCH"/>
</dbReference>
<comment type="caution">
    <text evidence="20">The sequence shown here is derived from an EMBL/GenBank/DDBJ whole genome shotgun (WGS) entry which is preliminary data.</text>
</comment>
<evidence type="ECO:0000256" key="10">
    <source>
        <dbReference type="ARBA" id="ARBA00023014"/>
    </source>
</evidence>
<dbReference type="Pfam" id="PF13307">
    <property type="entry name" value="Helicase_C_2"/>
    <property type="match status" value="1"/>
</dbReference>
<dbReference type="PANTHER" id="PTHR11472:SF34">
    <property type="entry name" value="REGULATOR OF TELOMERE ELONGATION HELICASE 1"/>
    <property type="match status" value="1"/>
</dbReference>
<evidence type="ECO:0000256" key="16">
    <source>
        <dbReference type="ARBA" id="ARBA00073810"/>
    </source>
</evidence>
<dbReference type="PANTHER" id="PTHR11472">
    <property type="entry name" value="DNA REPAIR DEAD HELICASE RAD3/XP-D SUBFAMILY MEMBER"/>
    <property type="match status" value="1"/>
</dbReference>
<dbReference type="FunFam" id="3.40.50.300:FF:000691">
    <property type="entry name" value="Regulator of telomere elongation helicase 1"/>
    <property type="match status" value="1"/>
</dbReference>
<dbReference type="GO" id="GO:0006310">
    <property type="term" value="P:DNA recombination"/>
    <property type="evidence" value="ECO:0007669"/>
    <property type="project" value="InterPro"/>
</dbReference>
<dbReference type="GO" id="GO:0003677">
    <property type="term" value="F:DNA binding"/>
    <property type="evidence" value="ECO:0007669"/>
    <property type="project" value="UniProtKB-UniRule"/>
</dbReference>
<dbReference type="InterPro" id="IPR014013">
    <property type="entry name" value="Helic_SF1/SF2_ATP-bd_DinG/Rad3"/>
</dbReference>
<dbReference type="GO" id="GO:0005524">
    <property type="term" value="F:ATP binding"/>
    <property type="evidence" value="ECO:0007669"/>
    <property type="project" value="UniProtKB-UniRule"/>
</dbReference>
<comment type="subcellular location">
    <subcellularLocation>
        <location evidence="1 17">Nucleus</location>
    </subcellularLocation>
</comment>
<evidence type="ECO:0000256" key="9">
    <source>
        <dbReference type="ARBA" id="ARBA00023004"/>
    </source>
</evidence>
<dbReference type="InterPro" id="IPR014001">
    <property type="entry name" value="Helicase_ATP-bd"/>
</dbReference>